<name>A0A0W8G7U7_9ZZZZ</name>
<gene>
    <name evidence="1" type="ORF">ASZ90_000963</name>
</gene>
<dbReference type="AlphaFoldDB" id="A0A0W8G7U7"/>
<reference evidence="1" key="1">
    <citation type="journal article" date="2015" name="Proc. Natl. Acad. Sci. U.S.A.">
        <title>Networks of energetic and metabolic interactions define dynamics in microbial communities.</title>
        <authorList>
            <person name="Embree M."/>
            <person name="Liu J.K."/>
            <person name="Al-Bassam M.M."/>
            <person name="Zengler K."/>
        </authorList>
    </citation>
    <scope>NUCLEOTIDE SEQUENCE</scope>
</reference>
<evidence type="ECO:0000313" key="1">
    <source>
        <dbReference type="EMBL" id="KUG29181.1"/>
    </source>
</evidence>
<protein>
    <submittedName>
        <fullName evidence="1">Uncharacterized protein</fullName>
    </submittedName>
</protein>
<dbReference type="EMBL" id="LNQE01000124">
    <property type="protein sequence ID" value="KUG29181.1"/>
    <property type="molecule type" value="Genomic_DNA"/>
</dbReference>
<proteinExistence type="predicted"/>
<accession>A0A0W8G7U7</accession>
<sequence length="64" mass="6766">MFAACPPRFLAVDGGNAGTAQAAGPYRSELGRLAQATAGMRQAALAADMDFPEPRPEVLFPMER</sequence>
<comment type="caution">
    <text evidence="1">The sequence shown here is derived from an EMBL/GenBank/DDBJ whole genome shotgun (WGS) entry which is preliminary data.</text>
</comment>
<organism evidence="1">
    <name type="scientific">hydrocarbon metagenome</name>
    <dbReference type="NCBI Taxonomy" id="938273"/>
    <lineage>
        <taxon>unclassified sequences</taxon>
        <taxon>metagenomes</taxon>
        <taxon>ecological metagenomes</taxon>
    </lineage>
</organism>